<dbReference type="PANTHER" id="PTHR10663">
    <property type="entry name" value="GUANYL-NUCLEOTIDE EXCHANGE FACTOR"/>
    <property type="match status" value="1"/>
</dbReference>
<feature type="region of interest" description="Disordered" evidence="1">
    <location>
        <begin position="938"/>
        <end position="984"/>
    </location>
</feature>
<feature type="compositionally biased region" description="Low complexity" evidence="1">
    <location>
        <begin position="93"/>
        <end position="106"/>
    </location>
</feature>
<gene>
    <name evidence="4" type="ORF">BGZ99_008897</name>
</gene>
<evidence type="ECO:0000313" key="5">
    <source>
        <dbReference type="Proteomes" id="UP000738325"/>
    </source>
</evidence>
<dbReference type="PANTHER" id="PTHR10663:SF373">
    <property type="entry name" value="PH AND SEC7 DOMAIN-CONTAINING PROTEIN C11E3.11C"/>
    <property type="match status" value="1"/>
</dbReference>
<feature type="region of interest" description="Disordered" evidence="1">
    <location>
        <begin position="84"/>
        <end position="118"/>
    </location>
</feature>
<evidence type="ECO:0008006" key="6">
    <source>
        <dbReference type="Google" id="ProtNLM"/>
    </source>
</evidence>
<proteinExistence type="predicted"/>
<dbReference type="Gene3D" id="2.30.29.30">
    <property type="entry name" value="Pleckstrin-homology domain (PH domain)/Phosphotyrosine-binding domain (PTB)"/>
    <property type="match status" value="1"/>
</dbReference>
<feature type="region of interest" description="Disordered" evidence="1">
    <location>
        <begin position="831"/>
        <end position="853"/>
    </location>
</feature>
<feature type="compositionally biased region" description="Polar residues" evidence="1">
    <location>
        <begin position="1205"/>
        <end position="1227"/>
    </location>
</feature>
<dbReference type="InterPro" id="IPR041681">
    <property type="entry name" value="PH_9"/>
</dbReference>
<dbReference type="InterPro" id="IPR001849">
    <property type="entry name" value="PH_domain"/>
</dbReference>
<dbReference type="PROSITE" id="PS50190">
    <property type="entry name" value="SEC7"/>
    <property type="match status" value="1"/>
</dbReference>
<feature type="compositionally biased region" description="Low complexity" evidence="1">
    <location>
        <begin position="1228"/>
        <end position="1248"/>
    </location>
</feature>
<dbReference type="SUPFAM" id="SSF48425">
    <property type="entry name" value="Sec7 domain"/>
    <property type="match status" value="1"/>
</dbReference>
<feature type="region of interest" description="Disordered" evidence="1">
    <location>
        <begin position="1"/>
        <end position="50"/>
    </location>
</feature>
<feature type="compositionally biased region" description="Polar residues" evidence="1">
    <location>
        <begin position="155"/>
        <end position="172"/>
    </location>
</feature>
<protein>
    <recommendedName>
        <fullName evidence="6">SEC7 domain-containing protein</fullName>
    </recommendedName>
</protein>
<keyword evidence="5" id="KW-1185">Reference proteome</keyword>
<feature type="compositionally biased region" description="Acidic residues" evidence="1">
    <location>
        <begin position="288"/>
        <end position="304"/>
    </location>
</feature>
<feature type="compositionally biased region" description="Polar residues" evidence="1">
    <location>
        <begin position="1080"/>
        <end position="1095"/>
    </location>
</feature>
<feature type="compositionally biased region" description="Polar residues" evidence="1">
    <location>
        <begin position="715"/>
        <end position="745"/>
    </location>
</feature>
<feature type="region of interest" description="Disordered" evidence="1">
    <location>
        <begin position="1071"/>
        <end position="1104"/>
    </location>
</feature>
<feature type="region of interest" description="Disordered" evidence="1">
    <location>
        <begin position="1006"/>
        <end position="1026"/>
    </location>
</feature>
<dbReference type="Pfam" id="PF01369">
    <property type="entry name" value="Sec7"/>
    <property type="match status" value="1"/>
</dbReference>
<dbReference type="InterPro" id="IPR023394">
    <property type="entry name" value="Sec7_C_sf"/>
</dbReference>
<evidence type="ECO:0000259" key="3">
    <source>
        <dbReference type="PROSITE" id="PS50190"/>
    </source>
</evidence>
<reference evidence="4" key="1">
    <citation type="journal article" date="2020" name="Fungal Divers.">
        <title>Resolving the Mortierellaceae phylogeny through synthesis of multi-gene phylogenetics and phylogenomics.</title>
        <authorList>
            <person name="Vandepol N."/>
            <person name="Liber J."/>
            <person name="Desiro A."/>
            <person name="Na H."/>
            <person name="Kennedy M."/>
            <person name="Barry K."/>
            <person name="Grigoriev I.V."/>
            <person name="Miller A.N."/>
            <person name="O'Donnell K."/>
            <person name="Stajich J.E."/>
            <person name="Bonito G."/>
        </authorList>
    </citation>
    <scope>NUCLEOTIDE SEQUENCE</scope>
    <source>
        <strain evidence="4">REB-010B</strain>
    </source>
</reference>
<feature type="compositionally biased region" description="Low complexity" evidence="1">
    <location>
        <begin position="18"/>
        <end position="29"/>
    </location>
</feature>
<comment type="caution">
    <text evidence="4">The sequence shown here is derived from an EMBL/GenBank/DDBJ whole genome shotgun (WGS) entry which is preliminary data.</text>
</comment>
<dbReference type="Gene3D" id="1.10.1000.11">
    <property type="entry name" value="Arf Nucleotide-binding Site Opener,domain 2"/>
    <property type="match status" value="1"/>
</dbReference>
<dbReference type="InterPro" id="IPR011993">
    <property type="entry name" value="PH-like_dom_sf"/>
</dbReference>
<feature type="region of interest" description="Disordered" evidence="1">
    <location>
        <begin position="669"/>
        <end position="753"/>
    </location>
</feature>
<dbReference type="Proteomes" id="UP000738325">
    <property type="component" value="Unassembled WGS sequence"/>
</dbReference>
<dbReference type="GO" id="GO:0032012">
    <property type="term" value="P:regulation of ARF protein signal transduction"/>
    <property type="evidence" value="ECO:0007669"/>
    <property type="project" value="InterPro"/>
</dbReference>
<dbReference type="Pfam" id="PF15410">
    <property type="entry name" value="PH_9"/>
    <property type="match status" value="1"/>
</dbReference>
<dbReference type="SMART" id="SM00233">
    <property type="entry name" value="PH"/>
    <property type="match status" value="1"/>
</dbReference>
<feature type="compositionally biased region" description="Basic and acidic residues" evidence="1">
    <location>
        <begin position="1007"/>
        <end position="1021"/>
    </location>
</feature>
<dbReference type="EMBL" id="JAAAIP010000713">
    <property type="protein sequence ID" value="KAG0313430.1"/>
    <property type="molecule type" value="Genomic_DNA"/>
</dbReference>
<dbReference type="SMART" id="SM00222">
    <property type="entry name" value="Sec7"/>
    <property type="match status" value="1"/>
</dbReference>
<dbReference type="CDD" id="cd00171">
    <property type="entry name" value="Sec7"/>
    <property type="match status" value="1"/>
</dbReference>
<feature type="compositionally biased region" description="Polar residues" evidence="1">
    <location>
        <begin position="451"/>
        <end position="467"/>
    </location>
</feature>
<feature type="region of interest" description="Disordered" evidence="1">
    <location>
        <begin position="270"/>
        <end position="305"/>
    </location>
</feature>
<accession>A0A9P6UNZ2</accession>
<feature type="compositionally biased region" description="Low complexity" evidence="1">
    <location>
        <begin position="669"/>
        <end position="688"/>
    </location>
</feature>
<dbReference type="SUPFAM" id="SSF50729">
    <property type="entry name" value="PH domain-like"/>
    <property type="match status" value="1"/>
</dbReference>
<feature type="region of interest" description="Disordered" evidence="1">
    <location>
        <begin position="144"/>
        <end position="175"/>
    </location>
</feature>
<dbReference type="InterPro" id="IPR035999">
    <property type="entry name" value="Sec7_dom_sf"/>
</dbReference>
<dbReference type="InterPro" id="IPR000904">
    <property type="entry name" value="Sec7_dom"/>
</dbReference>
<dbReference type="GO" id="GO:0005085">
    <property type="term" value="F:guanyl-nucleotide exchange factor activity"/>
    <property type="evidence" value="ECO:0007669"/>
    <property type="project" value="InterPro"/>
</dbReference>
<dbReference type="PROSITE" id="PS50003">
    <property type="entry name" value="PH_DOMAIN"/>
    <property type="match status" value="1"/>
</dbReference>
<evidence type="ECO:0000259" key="2">
    <source>
        <dbReference type="PROSITE" id="PS50003"/>
    </source>
</evidence>
<feature type="region of interest" description="Disordered" evidence="1">
    <location>
        <begin position="1205"/>
        <end position="1295"/>
    </location>
</feature>
<feature type="compositionally biased region" description="Low complexity" evidence="1">
    <location>
        <begin position="947"/>
        <end position="982"/>
    </location>
</feature>
<name>A0A9P6UNZ2_9FUNG</name>
<feature type="region of interest" description="Disordered" evidence="1">
    <location>
        <begin position="422"/>
        <end position="476"/>
    </location>
</feature>
<sequence length="1457" mass="158285">MLPDIRTGALETARDGSESPTSSLSQSRSLKPPTTPTSNNNRSSFGFWGGSKSAASTPNLGNIGHAHTPNDFSTSPIILALGSAPLTQGSGEGSAASMESSSSSFQQRRKRSESIGGIKNTAGNITRIVKKSSSNFLKKFVKSFDDKDAPPTPSIPASNNTPPAKQSGNGSRSAVVPEAPTVVSQQMKEQIGGVKSLDTPPPLSPLMDSDLEHRFISMEIPPRPVEVHFLSMGAPEAWISSSAESKGVVQTSSLGGVSAEELADSLTQLSQEQAPLNRRRSKGTDSANELDDDEVEDEDEDEDLPANISNRLSKLYESGTIHLNQSQTSLYYSTKSNLSDEAAEQASRRESLAQDALGYSLGLSRGNSIRFSQYSLGSVHMAPYPGSHSNPTSPGLNKGFMEHLEVRPVPRRPVSMFVPATSSLDEDDQPADDSNTSNQQEGLSLDKESTPTEQSIAGTPTQSTSNLLLLPGGTREGLRTGSRPVTICFSPEDANKISFTSSTSLSSLLQPDMSAEDQKATTLALAIRSSKRCFDEDATFLKRDEIAEYLGTPKPFNQQVLSHYMNHFNFAGKRLDSAFRALCQKLILKGESQEVDRILEAFAERYVVCNPRSLLGGADHAKDVVHAITYSTLLLNTDLHIVQQSTKMSRSAFVKNTLQVVQSQALQASQSQVDRSEDSSNSFLNSSLGLPRSESGESLPEGMSLPTGSKKRTPSVKSWKSGHSQQTAGFTQALSGQPQAPTSKMGTDAKANGGYGNGKWWQQELEGLLKDIYVAVKANQILLPSTASAIHSPGSKSHLTVSSPPTSPTMSGFGSSIFNSNRMSRLIYPSSSSQHHQDSTGAGSGFGLGLSGRRNSVNARTKQLRNEAIQRLNAQAQSHTMSDSEYLFVSAPSSNPNYRYSVVSHLTNDSSLPEFGSSGGNGQYRDSARTPVTSRDLSFLHTRGDQSQHSSSSRLSSMTMTTSQTTMSTSTSASTPSASQNSLTSLQSPAIGAFTDQDEYQQQLYKKQYDQHADSQEQRDQLHHRHIQSRYRMEGILWRKHLLERSDKKAQHRAWRQLLVVVDTDQGTLSMFRSDGSLPKPSSSQGQHHQRSAPTPSHHGDYEADVPLFDEIPLQHTITNILPPPGYSSSRRHVFAVQLFTGAVYLFQANNPLECEAWARTCNYWAARTSKEPLVGGVVNMEYGWGRALEALARQEEDQQQLMQNYPPTSNSLEGGRTTPGSDVSTHSSTPTGKPVSSSSSRSINGSIDGMPRSKSGKEYASSDIGLGAGSGRGRSASIRSGTRGSVSSGSGVSAPGYGGGVALADSIVLFEWTAPMPAMSVSQLSEDEQMQALRKYVSGLEAEMELHQEHRSPMVRLFLPKSANYAKAFNNWERRSRHLLKEMVKYQIYVECLEQSLQFQHRQQLEYEQMQQAELDRLDEEFDQGQGGYADGQAHQQTLDDVEAELAMLVVHEGPE</sequence>
<organism evidence="4 5">
    <name type="scientific">Dissophora globulifera</name>
    <dbReference type="NCBI Taxonomy" id="979702"/>
    <lineage>
        <taxon>Eukaryota</taxon>
        <taxon>Fungi</taxon>
        <taxon>Fungi incertae sedis</taxon>
        <taxon>Mucoromycota</taxon>
        <taxon>Mortierellomycotina</taxon>
        <taxon>Mortierellomycetes</taxon>
        <taxon>Mortierellales</taxon>
        <taxon>Mortierellaceae</taxon>
        <taxon>Dissophora</taxon>
    </lineage>
</organism>
<evidence type="ECO:0000313" key="4">
    <source>
        <dbReference type="EMBL" id="KAG0313430.1"/>
    </source>
</evidence>
<dbReference type="OrthoDB" id="2157641at2759"/>
<evidence type="ECO:0000256" key="1">
    <source>
        <dbReference type="SAM" id="MobiDB-lite"/>
    </source>
</evidence>
<feature type="domain" description="PH" evidence="2">
    <location>
        <begin position="1030"/>
        <end position="1167"/>
    </location>
</feature>
<feature type="compositionally biased region" description="Polar residues" evidence="1">
    <location>
        <begin position="432"/>
        <end position="442"/>
    </location>
</feature>
<feature type="compositionally biased region" description="Low complexity" evidence="1">
    <location>
        <begin position="1274"/>
        <end position="1295"/>
    </location>
</feature>
<feature type="domain" description="SEC7" evidence="3">
    <location>
        <begin position="475"/>
        <end position="694"/>
    </location>
</feature>